<proteinExistence type="predicted"/>
<dbReference type="AlphaFoldDB" id="A0A1H4IB67"/>
<dbReference type="RefSeq" id="WP_093459839.1">
    <property type="nucleotide sequence ID" value="NZ_FNST01000001.1"/>
</dbReference>
<organism evidence="1 2">
    <name type="scientific">Streptomyces melanosporofaciens</name>
    <dbReference type="NCBI Taxonomy" id="67327"/>
    <lineage>
        <taxon>Bacteria</taxon>
        <taxon>Bacillati</taxon>
        <taxon>Actinomycetota</taxon>
        <taxon>Actinomycetes</taxon>
        <taxon>Kitasatosporales</taxon>
        <taxon>Streptomycetaceae</taxon>
        <taxon>Streptomyces</taxon>
        <taxon>Streptomyces violaceusniger group</taxon>
    </lineage>
</organism>
<accession>A0A1H4IB67</accession>
<evidence type="ECO:0000313" key="1">
    <source>
        <dbReference type="EMBL" id="SEB31319.1"/>
    </source>
</evidence>
<dbReference type="Proteomes" id="UP000198609">
    <property type="component" value="Unassembled WGS sequence"/>
</dbReference>
<name>A0A1H4IB67_STRMJ</name>
<protein>
    <submittedName>
        <fullName evidence="1">Uncharacterized protein</fullName>
    </submittedName>
</protein>
<sequence length="249" mass="27063">MGTQPIDRMLAKARLEPRFYPPEKLAAAEERIAARVAGRLVLGALSYDATVQSARAQSALPRPRQQPSEGWQPDEKLLEDAAGALRAVSRMVVGDEGALQEMSSFIGDRTLEPDGAVILGCVLQLAAREDSAQFWWQFAAGAGNSTATYCLYLHHLALGEGLAAECWYRQMVADRHTPAPAVHEVLMHRLDLGREGQEPTATVRMAVLPEAAEAVVRYVPTAIEYVDGVELPLPTDGFAEHIEELAAAH</sequence>
<evidence type="ECO:0000313" key="2">
    <source>
        <dbReference type="Proteomes" id="UP000198609"/>
    </source>
</evidence>
<gene>
    <name evidence="1" type="ORF">SAMN04490356_0412</name>
</gene>
<reference evidence="2" key="1">
    <citation type="submission" date="2016-10" db="EMBL/GenBank/DDBJ databases">
        <authorList>
            <person name="Varghese N."/>
            <person name="Submissions S."/>
        </authorList>
    </citation>
    <scope>NUCLEOTIDE SEQUENCE [LARGE SCALE GENOMIC DNA]</scope>
    <source>
        <strain evidence="2">DSM 40318</strain>
    </source>
</reference>
<dbReference type="EMBL" id="FNST01000001">
    <property type="protein sequence ID" value="SEB31319.1"/>
    <property type="molecule type" value="Genomic_DNA"/>
</dbReference>
<keyword evidence="2" id="KW-1185">Reference proteome</keyword>